<dbReference type="HOGENOM" id="CLU_2550483_0_0_2"/>
<name>C6A039_THESM</name>
<dbReference type="AlphaFoldDB" id="C6A039"/>
<reference evidence="2 3" key="1">
    <citation type="journal article" date="2009" name="Appl. Environ. Microbiol.">
        <title>Metabolic versatility and indigenous origin of the archaeon Thermococcus sibiricus, isolated from a siberian oil reservoir, as revealed by genome analysis.</title>
        <authorList>
            <person name="Mardanov A.V."/>
            <person name="Ravin N.V."/>
            <person name="Svetlitchnyi V.A."/>
            <person name="Beletsky A.V."/>
            <person name="Miroshnichenko M.L."/>
            <person name="Bonch-Osmolovskaya E.A."/>
            <person name="Skryabin K.G."/>
        </authorList>
    </citation>
    <scope>NUCLEOTIDE SEQUENCE [LARGE SCALE GENOMIC DNA]</scope>
    <source>
        <strain evidence="3">DSM 12597 / MM 739</strain>
    </source>
</reference>
<dbReference type="GeneID" id="8096984"/>
<gene>
    <name evidence="2" type="ordered locus">TSIB_1971</name>
</gene>
<keyword evidence="3" id="KW-1185">Reference proteome</keyword>
<evidence type="ECO:0000313" key="2">
    <source>
        <dbReference type="EMBL" id="ACS91020.1"/>
    </source>
</evidence>
<organism evidence="2 3">
    <name type="scientific">Thermococcus sibiricus (strain DSM 12597 / MM 739)</name>
    <dbReference type="NCBI Taxonomy" id="604354"/>
    <lineage>
        <taxon>Archaea</taxon>
        <taxon>Methanobacteriati</taxon>
        <taxon>Methanobacteriota</taxon>
        <taxon>Thermococci</taxon>
        <taxon>Thermococcales</taxon>
        <taxon>Thermococcaceae</taxon>
        <taxon>Thermococcus</taxon>
    </lineage>
</organism>
<proteinExistence type="predicted"/>
<dbReference type="KEGG" id="tsi:TSIB_1971"/>
<sequence length="82" mass="9082">MSSGVTRELIFGVVLVIVIGFAIIGYGILQLLPHSVATHAVPPAEKFRNLLAIYLVSVLFIIIMELLSSSRPKEEKFQEKTQ</sequence>
<dbReference type="OrthoDB" id="100086at2157"/>
<feature type="transmembrane region" description="Helical" evidence="1">
    <location>
        <begin position="9"/>
        <end position="29"/>
    </location>
</feature>
<dbReference type="Proteomes" id="UP000009079">
    <property type="component" value="Chromosome"/>
</dbReference>
<feature type="transmembrane region" description="Helical" evidence="1">
    <location>
        <begin position="49"/>
        <end position="67"/>
    </location>
</feature>
<keyword evidence="1" id="KW-1133">Transmembrane helix</keyword>
<keyword evidence="1" id="KW-0472">Membrane</keyword>
<evidence type="ECO:0000313" key="3">
    <source>
        <dbReference type="Proteomes" id="UP000009079"/>
    </source>
</evidence>
<evidence type="ECO:0000256" key="1">
    <source>
        <dbReference type="SAM" id="Phobius"/>
    </source>
</evidence>
<accession>C6A039</accession>
<keyword evidence="1" id="KW-0812">Transmembrane</keyword>
<dbReference type="STRING" id="604354.TSIB_1971"/>
<protein>
    <submittedName>
        <fullName evidence="2">Uncharacterized protein</fullName>
    </submittedName>
</protein>
<dbReference type="EMBL" id="CP001463">
    <property type="protein sequence ID" value="ACS91020.1"/>
    <property type="molecule type" value="Genomic_DNA"/>
</dbReference>
<dbReference type="RefSeq" id="WP_015850236.1">
    <property type="nucleotide sequence ID" value="NC_012883.1"/>
</dbReference>